<keyword evidence="11" id="KW-1185">Reference proteome</keyword>
<comment type="caution">
    <text evidence="10">The sequence shown here is derived from an EMBL/GenBank/DDBJ whole genome shotgun (WGS) entry which is preliminary data.</text>
</comment>
<comment type="function">
    <text evidence="8">Required for the first step of diphthamide biosynthesis, a post-translational modification of histidine which occurs in elongation factor 2. DPH1 and DPH2 transfer a 3-amino-3-carboxypropyl (ACP) group from S-adenosyl-L-methionine (SAM) to a histidine residue, the reaction is assisted by a reduction system comprising DPH3 and a NADH-dependent reductase. Facilitates the reduction of the catalytic iron-sulfur cluster found in the DPH1 subunit.</text>
</comment>
<evidence type="ECO:0000313" key="11">
    <source>
        <dbReference type="Proteomes" id="UP001300502"/>
    </source>
</evidence>
<keyword evidence="5 8" id="KW-0479">Metal-binding</keyword>
<sequence length="456" mass="51524">MPSEEGSKVRIMDQYEVEATAQFVREKHFQKVCLQFPDHLLSDAPKVVDELERQTEAEYYVLGDTAYAPCCVDVVAAQHVAADAVVHFGHACWSPTRGLPVYYVFEKKQFIHRESLARMLKQNTNKTHLVVLFESYYRHIYAELFEFLKCQLKDKDLVAVRLRSSSSDDVDNTGESDAQNTKYCIGHLKFELPCSVPSEQLHFVWLGNPSSPSFLRASLSLYPFVLDCYDDSTDTYITADDNVSNIFKRRLALIARARNCRVFGIVVNAIATVSILDAIERCETLLNNFEMEWYLLNVGKPTPTKLANFPEIEVFIFIGCPEGAFLDSKDYMKPVLTLAELELALDSSLYFTDVGPIHDFQVALSRPLVSKQQDLDDDGESCDNITNALSKLNSDRDLITYDITSSNSATFLKSRSWKGVEEEPGENNEPHASKEGRYGIPSGYSHEGSLQLDRPI</sequence>
<dbReference type="InterPro" id="IPR016435">
    <property type="entry name" value="DPH1/DPH2"/>
</dbReference>
<evidence type="ECO:0000256" key="4">
    <source>
        <dbReference type="ARBA" id="ARBA00021914"/>
    </source>
</evidence>
<dbReference type="FunFam" id="3.40.50.11840:FF:000002">
    <property type="entry name" value="2-(3-amino-3-carboxypropyl)histidine synthase subunit 2"/>
    <property type="match status" value="1"/>
</dbReference>
<proteinExistence type="inferred from homology"/>
<reference evidence="10 11" key="1">
    <citation type="submission" date="2022-07" db="EMBL/GenBank/DDBJ databases">
        <title>Genome-wide signatures of adaptation to extreme environments.</title>
        <authorList>
            <person name="Cho C.H."/>
            <person name="Yoon H.S."/>
        </authorList>
    </citation>
    <scope>NUCLEOTIDE SEQUENCE [LARGE SCALE GENOMIC DNA]</scope>
    <source>
        <strain evidence="10 11">108.79 E11</strain>
    </source>
</reference>
<dbReference type="FunFam" id="3.40.50.11860:FF:000001">
    <property type="entry name" value="2-(3-amino-3-carboxypropyl)histidine synthase subunit 2"/>
    <property type="match status" value="1"/>
</dbReference>
<evidence type="ECO:0000313" key="10">
    <source>
        <dbReference type="EMBL" id="KAK4526214.1"/>
    </source>
</evidence>
<evidence type="ECO:0000256" key="6">
    <source>
        <dbReference type="ARBA" id="ARBA00023004"/>
    </source>
</evidence>
<evidence type="ECO:0000256" key="9">
    <source>
        <dbReference type="SAM" id="MobiDB-lite"/>
    </source>
</evidence>
<accession>A0AAV9IFW8</accession>
<dbReference type="SFLD" id="SFLDG01121">
    <property type="entry name" value="Diphthamide_biosynthesis"/>
    <property type="match status" value="1"/>
</dbReference>
<dbReference type="InterPro" id="IPR010014">
    <property type="entry name" value="DHP2"/>
</dbReference>
<dbReference type="Proteomes" id="UP001300502">
    <property type="component" value="Unassembled WGS sequence"/>
</dbReference>
<dbReference type="Pfam" id="PF01866">
    <property type="entry name" value="Diphthamide_syn"/>
    <property type="match status" value="1"/>
</dbReference>
<dbReference type="Gene3D" id="3.40.50.11840">
    <property type="entry name" value="Diphthamide synthesis DPH1/DPH2 domain 1"/>
    <property type="match status" value="1"/>
</dbReference>
<feature type="compositionally biased region" description="Basic and acidic residues" evidence="9">
    <location>
        <begin position="428"/>
        <end position="437"/>
    </location>
</feature>
<comment type="pathway">
    <text evidence="2 8">Protein modification; peptidyl-diphthamide biosynthesis.</text>
</comment>
<dbReference type="PANTHER" id="PTHR10762">
    <property type="entry name" value="DIPHTHAMIDE BIOSYNTHESIS PROTEIN"/>
    <property type="match status" value="1"/>
</dbReference>
<evidence type="ECO:0000256" key="1">
    <source>
        <dbReference type="ARBA" id="ARBA00001966"/>
    </source>
</evidence>
<dbReference type="NCBIfam" id="TIGR00272">
    <property type="entry name" value="DPH2"/>
    <property type="match status" value="1"/>
</dbReference>
<gene>
    <name evidence="10" type="ORF">GAYE_SCF20G4128</name>
</gene>
<dbReference type="GO" id="GO:0046872">
    <property type="term" value="F:metal ion binding"/>
    <property type="evidence" value="ECO:0007669"/>
    <property type="project" value="UniProtKB-KW"/>
</dbReference>
<dbReference type="PANTHER" id="PTHR10762:SF2">
    <property type="entry name" value="2-(3-AMINO-3-CARBOXYPROPYL)HISTIDINE SYNTHASE SUBUNIT 2"/>
    <property type="match status" value="1"/>
</dbReference>
<evidence type="ECO:0000256" key="2">
    <source>
        <dbReference type="ARBA" id="ARBA00005156"/>
    </source>
</evidence>
<evidence type="ECO:0000256" key="5">
    <source>
        <dbReference type="ARBA" id="ARBA00022723"/>
    </source>
</evidence>
<dbReference type="Gene3D" id="3.40.50.11860">
    <property type="entry name" value="Diphthamide synthesis DPH1/DPH2 domain 3"/>
    <property type="match status" value="1"/>
</dbReference>
<dbReference type="GO" id="GO:0090560">
    <property type="term" value="F:2-(3-amino-3-carboxypropyl)histidine synthase activity"/>
    <property type="evidence" value="ECO:0007669"/>
    <property type="project" value="InterPro"/>
</dbReference>
<protein>
    <recommendedName>
        <fullName evidence="4 8">2-(3-amino-3-carboxypropyl)histidine synthase subunit 2</fullName>
    </recommendedName>
</protein>
<dbReference type="InterPro" id="IPR042263">
    <property type="entry name" value="DPH1/DPH2_1"/>
</dbReference>
<dbReference type="EMBL" id="JANCYU010000037">
    <property type="protein sequence ID" value="KAK4526214.1"/>
    <property type="molecule type" value="Genomic_DNA"/>
</dbReference>
<comment type="similarity">
    <text evidence="3 8">Belongs to the DPH1/DPH2 family. DPH2 subfamily.</text>
</comment>
<feature type="region of interest" description="Disordered" evidence="9">
    <location>
        <begin position="414"/>
        <end position="456"/>
    </location>
</feature>
<comment type="cofactor">
    <cofactor evidence="1">
        <name>[4Fe-4S] cluster</name>
        <dbReference type="ChEBI" id="CHEBI:49883"/>
    </cofactor>
</comment>
<keyword evidence="7 8" id="KW-0411">Iron-sulfur</keyword>
<dbReference type="AlphaFoldDB" id="A0AAV9IFW8"/>
<evidence type="ECO:0000256" key="3">
    <source>
        <dbReference type="ARBA" id="ARBA00006179"/>
    </source>
</evidence>
<dbReference type="GO" id="GO:0051536">
    <property type="term" value="F:iron-sulfur cluster binding"/>
    <property type="evidence" value="ECO:0007669"/>
    <property type="project" value="UniProtKB-KW"/>
</dbReference>
<organism evidence="10 11">
    <name type="scientific">Galdieria yellowstonensis</name>
    <dbReference type="NCBI Taxonomy" id="3028027"/>
    <lineage>
        <taxon>Eukaryota</taxon>
        <taxon>Rhodophyta</taxon>
        <taxon>Bangiophyceae</taxon>
        <taxon>Galdieriales</taxon>
        <taxon>Galdieriaceae</taxon>
        <taxon>Galdieria</taxon>
    </lineage>
</organism>
<dbReference type="SFLD" id="SFLDS00032">
    <property type="entry name" value="Radical_SAM_3-amino-3-carboxyp"/>
    <property type="match status" value="1"/>
</dbReference>
<dbReference type="GO" id="GO:0017183">
    <property type="term" value="P:protein histidyl modification to diphthamide"/>
    <property type="evidence" value="ECO:0007669"/>
    <property type="project" value="InterPro"/>
</dbReference>
<name>A0AAV9IFW8_9RHOD</name>
<dbReference type="NCBIfam" id="TIGR00322">
    <property type="entry name" value="diphth2_R"/>
    <property type="match status" value="1"/>
</dbReference>
<dbReference type="InterPro" id="IPR042265">
    <property type="entry name" value="DPH1/DPH2_3"/>
</dbReference>
<evidence type="ECO:0000256" key="8">
    <source>
        <dbReference type="RuleBase" id="RU364133"/>
    </source>
</evidence>
<evidence type="ECO:0000256" key="7">
    <source>
        <dbReference type="ARBA" id="ARBA00023014"/>
    </source>
</evidence>
<keyword evidence="6 8" id="KW-0408">Iron</keyword>